<dbReference type="Proteomes" id="UP000650081">
    <property type="component" value="Unassembled WGS sequence"/>
</dbReference>
<name>A0A923T981_9BACT</name>
<feature type="domain" description="VanZ-like" evidence="2">
    <location>
        <begin position="35"/>
        <end position="133"/>
    </location>
</feature>
<dbReference type="AlphaFoldDB" id="A0A923T981"/>
<dbReference type="InterPro" id="IPR006976">
    <property type="entry name" value="VanZ-like"/>
</dbReference>
<keyword evidence="4" id="KW-1185">Reference proteome</keyword>
<comment type="caution">
    <text evidence="3">The sequence shown here is derived from an EMBL/GenBank/DDBJ whole genome shotgun (WGS) entry which is preliminary data.</text>
</comment>
<feature type="transmembrane region" description="Helical" evidence="1">
    <location>
        <begin position="58"/>
        <end position="75"/>
    </location>
</feature>
<protein>
    <submittedName>
        <fullName evidence="3">VanZ family protein</fullName>
    </submittedName>
</protein>
<dbReference type="NCBIfam" id="NF037970">
    <property type="entry name" value="vanZ_1"/>
    <property type="match status" value="1"/>
</dbReference>
<sequence length="148" mass="15842">MPGHPPKQKREASSPQTRRIQRFAAAAYACFVLVISLLPGAALPVVPDWNLLFSPDKIAHFGVYAIFALLLSAIFTERRKLWGLIAAIGLAGTFGGLMEVLQGTVTAGRSFDPVDMVANLLGAAFGGICYLVLQRITTSPSTPVEDNN</sequence>
<evidence type="ECO:0000256" key="1">
    <source>
        <dbReference type="SAM" id="Phobius"/>
    </source>
</evidence>
<feature type="transmembrane region" description="Helical" evidence="1">
    <location>
        <begin position="23"/>
        <end position="46"/>
    </location>
</feature>
<gene>
    <name evidence="3" type="primary">vanZ</name>
    <name evidence="3" type="ORF">H9S92_19895</name>
</gene>
<feature type="transmembrane region" description="Helical" evidence="1">
    <location>
        <begin position="82"/>
        <end position="104"/>
    </location>
</feature>
<reference evidence="3" key="1">
    <citation type="submission" date="2020-08" db="EMBL/GenBank/DDBJ databases">
        <title>Lewinella bacteria from marine environments.</title>
        <authorList>
            <person name="Zhong Y."/>
        </authorList>
    </citation>
    <scope>NUCLEOTIDE SEQUENCE</scope>
    <source>
        <strain evidence="3">KCTC 42187</strain>
    </source>
</reference>
<keyword evidence="1" id="KW-0472">Membrane</keyword>
<evidence type="ECO:0000313" key="4">
    <source>
        <dbReference type="Proteomes" id="UP000650081"/>
    </source>
</evidence>
<keyword evidence="1" id="KW-1133">Transmembrane helix</keyword>
<evidence type="ECO:0000313" key="3">
    <source>
        <dbReference type="EMBL" id="MBC6996445.1"/>
    </source>
</evidence>
<dbReference type="PANTHER" id="PTHR28008:SF1">
    <property type="entry name" value="DOMAIN PROTEIN, PUTATIVE (AFU_ORTHOLOGUE AFUA_3G10980)-RELATED"/>
    <property type="match status" value="1"/>
</dbReference>
<dbReference type="RefSeq" id="WP_187468451.1">
    <property type="nucleotide sequence ID" value="NZ_JACSIT010000152.1"/>
</dbReference>
<dbReference type="EMBL" id="JACSIT010000152">
    <property type="protein sequence ID" value="MBC6996445.1"/>
    <property type="molecule type" value="Genomic_DNA"/>
</dbReference>
<dbReference type="Pfam" id="PF04892">
    <property type="entry name" value="VanZ"/>
    <property type="match status" value="1"/>
</dbReference>
<proteinExistence type="predicted"/>
<accession>A0A923T981</accession>
<dbReference type="PANTHER" id="PTHR28008">
    <property type="entry name" value="DOMAIN PROTEIN, PUTATIVE (AFU_ORTHOLOGUE AFUA_3G10980)-RELATED"/>
    <property type="match status" value="1"/>
</dbReference>
<keyword evidence="1" id="KW-0812">Transmembrane</keyword>
<feature type="transmembrane region" description="Helical" evidence="1">
    <location>
        <begin position="116"/>
        <end position="133"/>
    </location>
</feature>
<organism evidence="3 4">
    <name type="scientific">Neolewinella lacunae</name>
    <dbReference type="NCBI Taxonomy" id="1517758"/>
    <lineage>
        <taxon>Bacteria</taxon>
        <taxon>Pseudomonadati</taxon>
        <taxon>Bacteroidota</taxon>
        <taxon>Saprospiria</taxon>
        <taxon>Saprospirales</taxon>
        <taxon>Lewinellaceae</taxon>
        <taxon>Neolewinella</taxon>
    </lineage>
</organism>
<evidence type="ECO:0000259" key="2">
    <source>
        <dbReference type="Pfam" id="PF04892"/>
    </source>
</evidence>